<dbReference type="Proteomes" id="UP001156664">
    <property type="component" value="Unassembled WGS sequence"/>
</dbReference>
<sequence>MNRLAAVQWIRQRLDELNQRERTLVIGGAVVLGLALVWSILIQPALQTIQTAPDEQAALTDKAAKVLRATADLQQLRGARSQVRLTAGDIQPRLQQMLAEHGLKDTASLQRTEEGYYEVKFDKSPAAGVLAWLDDVQAIATLTPVKGEIEKNEAAIVSGSLMFAGKGETPGKAP</sequence>
<comment type="caution">
    <text evidence="2">The sequence shown here is derived from an EMBL/GenBank/DDBJ whole genome shotgun (WGS) entry which is preliminary data.</text>
</comment>
<dbReference type="Pfam" id="PF04612">
    <property type="entry name" value="T2SSM"/>
    <property type="match status" value="1"/>
</dbReference>
<keyword evidence="1" id="KW-0812">Transmembrane</keyword>
<keyword evidence="1" id="KW-0472">Membrane</keyword>
<evidence type="ECO:0000256" key="1">
    <source>
        <dbReference type="SAM" id="Phobius"/>
    </source>
</evidence>
<reference evidence="3" key="1">
    <citation type="journal article" date="2019" name="Int. J. Syst. Evol. Microbiol.">
        <title>The Global Catalogue of Microorganisms (GCM) 10K type strain sequencing project: providing services to taxonomists for standard genome sequencing and annotation.</title>
        <authorList>
            <consortium name="The Broad Institute Genomics Platform"/>
            <consortium name="The Broad Institute Genome Sequencing Center for Infectious Disease"/>
            <person name="Wu L."/>
            <person name="Ma J."/>
        </authorList>
    </citation>
    <scope>NUCLEOTIDE SEQUENCE [LARGE SCALE GENOMIC DNA]</scope>
    <source>
        <strain evidence="3">NBRC 105857</strain>
    </source>
</reference>
<organism evidence="2 3">
    <name type="scientific">Limnobacter litoralis</name>
    <dbReference type="NCBI Taxonomy" id="481366"/>
    <lineage>
        <taxon>Bacteria</taxon>
        <taxon>Pseudomonadati</taxon>
        <taxon>Pseudomonadota</taxon>
        <taxon>Betaproteobacteria</taxon>
        <taxon>Burkholderiales</taxon>
        <taxon>Burkholderiaceae</taxon>
        <taxon>Limnobacter</taxon>
    </lineage>
</organism>
<name>A0ABQ5YQR7_9BURK</name>
<accession>A0ABQ5YQR7</accession>
<dbReference type="InterPro" id="IPR007690">
    <property type="entry name" value="T2SS_GspM"/>
</dbReference>
<dbReference type="RefSeq" id="WP_284279612.1">
    <property type="nucleotide sequence ID" value="NZ_BSOJ01000006.1"/>
</dbReference>
<proteinExistence type="predicted"/>
<evidence type="ECO:0008006" key="4">
    <source>
        <dbReference type="Google" id="ProtNLM"/>
    </source>
</evidence>
<evidence type="ECO:0000313" key="3">
    <source>
        <dbReference type="Proteomes" id="UP001156664"/>
    </source>
</evidence>
<keyword evidence="3" id="KW-1185">Reference proteome</keyword>
<feature type="transmembrane region" description="Helical" evidence="1">
    <location>
        <begin position="21"/>
        <end position="41"/>
    </location>
</feature>
<gene>
    <name evidence="2" type="ORF">GCM10007875_03610</name>
</gene>
<dbReference type="EMBL" id="BSOJ01000006">
    <property type="protein sequence ID" value="GLR25273.1"/>
    <property type="molecule type" value="Genomic_DNA"/>
</dbReference>
<evidence type="ECO:0000313" key="2">
    <source>
        <dbReference type="EMBL" id="GLR25273.1"/>
    </source>
</evidence>
<keyword evidence="1" id="KW-1133">Transmembrane helix</keyword>
<protein>
    <recommendedName>
        <fullName evidence="4">General secretion pathway protein GspM</fullName>
    </recommendedName>
</protein>